<keyword evidence="1" id="KW-0472">Membrane</keyword>
<feature type="transmembrane region" description="Helical" evidence="1">
    <location>
        <begin position="163"/>
        <end position="191"/>
    </location>
</feature>
<keyword evidence="3" id="KW-1185">Reference proteome</keyword>
<dbReference type="Proteomes" id="UP001519296">
    <property type="component" value="Unassembled WGS sequence"/>
</dbReference>
<feature type="transmembrane region" description="Helical" evidence="1">
    <location>
        <begin position="40"/>
        <end position="59"/>
    </location>
</feature>
<feature type="transmembrane region" description="Helical" evidence="1">
    <location>
        <begin position="71"/>
        <end position="89"/>
    </location>
</feature>
<feature type="transmembrane region" description="Helical" evidence="1">
    <location>
        <begin position="243"/>
        <end position="263"/>
    </location>
</feature>
<dbReference type="Pfam" id="PF05857">
    <property type="entry name" value="TraX"/>
    <property type="match status" value="2"/>
</dbReference>
<gene>
    <name evidence="2" type="ORF">C4K46_00995</name>
</gene>
<dbReference type="InterPro" id="IPR008875">
    <property type="entry name" value="TraX"/>
</dbReference>
<name>A0ABS5B101_9STRE</name>
<sequence length="264" mass="30092">MNVKKFATASNLKYLAAFCMFLDHIHEMFATAGAPSWLTMLGRIVFPIFLFLAADSFYYTSNRKAYMKRLYLAYAGMVLLTALLTSIFPTDRMMLANNAFGTFFMTGLYIYSYDLMRAAFQKGQAKLFFKGLGLAVLPLLTFGLFFLYQPVYQFLPYWLARPVAILLGLIPSLFTVEGGYIMVGLGLFFYIFRKHRWLQLAGLVALSVYIYLLDPISLQWMMVFAALPMALYNGQKGSGSKSFFYIFYPSHLAFLYILSVLLLG</sequence>
<protein>
    <recommendedName>
        <fullName evidence="4">TraX protein</fullName>
    </recommendedName>
</protein>
<feature type="transmembrane region" description="Helical" evidence="1">
    <location>
        <begin position="203"/>
        <end position="231"/>
    </location>
</feature>
<keyword evidence="1" id="KW-0812">Transmembrane</keyword>
<feature type="transmembrane region" description="Helical" evidence="1">
    <location>
        <begin position="127"/>
        <end position="148"/>
    </location>
</feature>
<evidence type="ECO:0000256" key="1">
    <source>
        <dbReference type="SAM" id="Phobius"/>
    </source>
</evidence>
<proteinExistence type="predicted"/>
<evidence type="ECO:0000313" key="3">
    <source>
        <dbReference type="Proteomes" id="UP001519296"/>
    </source>
</evidence>
<evidence type="ECO:0000313" key="2">
    <source>
        <dbReference type="EMBL" id="MBP2622509.1"/>
    </source>
</evidence>
<evidence type="ECO:0008006" key="4">
    <source>
        <dbReference type="Google" id="ProtNLM"/>
    </source>
</evidence>
<reference evidence="2 3" key="1">
    <citation type="submission" date="2018-02" db="EMBL/GenBank/DDBJ databases">
        <title>Draft genome sequence of Streptococcus oricebi CCUG 70868T type strain.</title>
        <authorList>
            <person name="Mendez V."/>
            <person name="Salva-Serra F."/>
            <person name="Jaen-Luchoro D."/>
            <person name="Gonzales-Siles L."/>
            <person name="Karlsson R."/>
            <person name="Engstrom-Jakobsson H."/>
            <person name="Busquets A."/>
            <person name="Gomila M."/>
            <person name="Pineiro-Iglesias B."/>
            <person name="Bennasar-Figueras A."/>
            <person name="Seeger M."/>
            <person name="Moore E."/>
        </authorList>
    </citation>
    <scope>NUCLEOTIDE SEQUENCE [LARGE SCALE GENOMIC DNA]</scope>
    <source>
        <strain evidence="2 3">CCUG 70868</strain>
    </source>
</reference>
<feature type="transmembrane region" description="Helical" evidence="1">
    <location>
        <begin position="95"/>
        <end position="115"/>
    </location>
</feature>
<accession>A0ABS5B101</accession>
<dbReference type="RefSeq" id="WP_209626465.1">
    <property type="nucleotide sequence ID" value="NZ_PRDG01000001.1"/>
</dbReference>
<comment type="caution">
    <text evidence="2">The sequence shown here is derived from an EMBL/GenBank/DDBJ whole genome shotgun (WGS) entry which is preliminary data.</text>
</comment>
<dbReference type="EMBL" id="PRDG01000001">
    <property type="protein sequence ID" value="MBP2622509.1"/>
    <property type="molecule type" value="Genomic_DNA"/>
</dbReference>
<keyword evidence="1" id="KW-1133">Transmembrane helix</keyword>
<organism evidence="2 3">
    <name type="scientific">Streptococcus oricebi</name>
    <dbReference type="NCBI Taxonomy" id="1547447"/>
    <lineage>
        <taxon>Bacteria</taxon>
        <taxon>Bacillati</taxon>
        <taxon>Bacillota</taxon>
        <taxon>Bacilli</taxon>
        <taxon>Lactobacillales</taxon>
        <taxon>Streptococcaceae</taxon>
        <taxon>Streptococcus</taxon>
    </lineage>
</organism>